<dbReference type="RefSeq" id="XP_033781259.1">
    <property type="nucleotide sequence ID" value="XM_033925368.1"/>
</dbReference>
<keyword evidence="10" id="KW-0496">Mitochondrion</keyword>
<dbReference type="PANTHER" id="PTHR43084">
    <property type="entry name" value="PERSULFIDE DIOXYGENASE ETHE1"/>
    <property type="match status" value="1"/>
</dbReference>
<dbReference type="InterPro" id="IPR044528">
    <property type="entry name" value="POD-like_MBL-fold"/>
</dbReference>
<dbReference type="Proteomes" id="UP000515159">
    <property type="component" value="Chromosome 16"/>
</dbReference>
<evidence type="ECO:0000256" key="6">
    <source>
        <dbReference type="ARBA" id="ARBA00022964"/>
    </source>
</evidence>
<dbReference type="PANTHER" id="PTHR43084:SF1">
    <property type="entry name" value="PERSULFIDE DIOXYGENASE ETHE1, MITOCHONDRIAL"/>
    <property type="match status" value="1"/>
</dbReference>
<dbReference type="GO" id="GO:0046872">
    <property type="term" value="F:metal ion binding"/>
    <property type="evidence" value="ECO:0007669"/>
    <property type="project" value="UniProtKB-KW"/>
</dbReference>
<dbReference type="InterPro" id="IPR036866">
    <property type="entry name" value="RibonucZ/Hydroxyglut_hydro"/>
</dbReference>
<keyword evidence="5" id="KW-0809">Transit peptide</keyword>
<evidence type="ECO:0000256" key="14">
    <source>
        <dbReference type="ARBA" id="ARBA00067300"/>
    </source>
</evidence>
<name>A0A6P8PBT2_GEOSA</name>
<evidence type="ECO:0000256" key="13">
    <source>
        <dbReference type="ARBA" id="ARBA00066686"/>
    </source>
</evidence>
<dbReference type="GeneID" id="117350775"/>
<evidence type="ECO:0000259" key="16">
    <source>
        <dbReference type="SMART" id="SM00849"/>
    </source>
</evidence>
<dbReference type="AlphaFoldDB" id="A0A6P8PBT2"/>
<dbReference type="SMART" id="SM00849">
    <property type="entry name" value="Lactamase_B"/>
    <property type="match status" value="1"/>
</dbReference>
<comment type="similarity">
    <text evidence="3">Belongs to the metallo-beta-lactamase superfamily. Glyoxalase II family.</text>
</comment>
<dbReference type="GO" id="GO:0006749">
    <property type="term" value="P:glutathione metabolic process"/>
    <property type="evidence" value="ECO:0007669"/>
    <property type="project" value="InterPro"/>
</dbReference>
<keyword evidence="4" id="KW-0479">Metal-binding</keyword>
<reference evidence="18" key="1">
    <citation type="submission" date="2025-08" db="UniProtKB">
        <authorList>
            <consortium name="RefSeq"/>
        </authorList>
    </citation>
    <scope>IDENTIFICATION</scope>
</reference>
<dbReference type="GO" id="GO:0050313">
    <property type="term" value="F:sulfur dioxygenase activity"/>
    <property type="evidence" value="ECO:0007669"/>
    <property type="project" value="UniProtKB-EC"/>
</dbReference>
<dbReference type="SUPFAM" id="SSF56281">
    <property type="entry name" value="Metallo-hydrolase/oxidoreductase"/>
    <property type="match status" value="1"/>
</dbReference>
<evidence type="ECO:0000256" key="9">
    <source>
        <dbReference type="ARBA" id="ARBA00023004"/>
    </source>
</evidence>
<evidence type="ECO:0000256" key="11">
    <source>
        <dbReference type="ARBA" id="ARBA00050990"/>
    </source>
</evidence>
<evidence type="ECO:0000256" key="2">
    <source>
        <dbReference type="ARBA" id="ARBA00004173"/>
    </source>
</evidence>
<feature type="domain" description="Metallo-beta-lactamase" evidence="16">
    <location>
        <begin position="16"/>
        <end position="177"/>
    </location>
</feature>
<dbReference type="FunFam" id="3.60.15.10:FF:000013">
    <property type="entry name" value="Persulfide dioxygenase ETHE1, mitochondrial"/>
    <property type="match status" value="1"/>
</dbReference>
<evidence type="ECO:0000256" key="12">
    <source>
        <dbReference type="ARBA" id="ARBA00065219"/>
    </source>
</evidence>
<evidence type="ECO:0000256" key="10">
    <source>
        <dbReference type="ARBA" id="ARBA00023128"/>
    </source>
</evidence>
<evidence type="ECO:0000256" key="15">
    <source>
        <dbReference type="ARBA" id="ARBA00077964"/>
    </source>
</evidence>
<dbReference type="Gene3D" id="3.60.15.10">
    <property type="entry name" value="Ribonuclease Z/Hydroxyacylglutathione hydrolase-like"/>
    <property type="match status" value="1"/>
</dbReference>
<evidence type="ECO:0000256" key="7">
    <source>
        <dbReference type="ARBA" id="ARBA00022990"/>
    </source>
</evidence>
<dbReference type="GO" id="GO:0005739">
    <property type="term" value="C:mitochondrion"/>
    <property type="evidence" value="ECO:0007669"/>
    <property type="project" value="UniProtKB-SubCell"/>
</dbReference>
<evidence type="ECO:0000256" key="1">
    <source>
        <dbReference type="ARBA" id="ARBA00001954"/>
    </source>
</evidence>
<protein>
    <recommendedName>
        <fullName evidence="14">Persulfide dioxygenase ETHE1, mitochondrial</fullName>
        <ecNumber evidence="13">1.13.11.18</ecNumber>
    </recommendedName>
    <alternativeName>
        <fullName evidence="15">Sulfur dioxygenase ETHE1</fullName>
    </alternativeName>
</protein>
<dbReference type="KEGG" id="gsh:117350775"/>
<accession>A0A6P8PBT2</accession>
<evidence type="ECO:0000313" key="18">
    <source>
        <dbReference type="RefSeq" id="XP_033781259.1"/>
    </source>
</evidence>
<keyword evidence="7" id="KW-0007">Acetylation</keyword>
<dbReference type="EC" id="1.13.11.18" evidence="13"/>
<evidence type="ECO:0000256" key="8">
    <source>
        <dbReference type="ARBA" id="ARBA00023002"/>
    </source>
</evidence>
<comment type="catalytic activity">
    <reaction evidence="11">
        <text>S-sulfanylglutathione + O2 + H2O = sulfite + glutathione + 2 H(+)</text>
        <dbReference type="Rhea" id="RHEA:12981"/>
        <dbReference type="ChEBI" id="CHEBI:15377"/>
        <dbReference type="ChEBI" id="CHEBI:15378"/>
        <dbReference type="ChEBI" id="CHEBI:15379"/>
        <dbReference type="ChEBI" id="CHEBI:17359"/>
        <dbReference type="ChEBI" id="CHEBI:57925"/>
        <dbReference type="ChEBI" id="CHEBI:58905"/>
        <dbReference type="EC" id="1.13.11.18"/>
    </reaction>
</comment>
<dbReference type="OrthoDB" id="449487at2759"/>
<keyword evidence="8" id="KW-0560">Oxidoreductase</keyword>
<evidence type="ECO:0000256" key="3">
    <source>
        <dbReference type="ARBA" id="ARBA00006759"/>
    </source>
</evidence>
<gene>
    <name evidence="18" type="primary">LOC117350775</name>
</gene>
<proteinExistence type="inferred from homology"/>
<evidence type="ECO:0000256" key="5">
    <source>
        <dbReference type="ARBA" id="ARBA00022946"/>
    </source>
</evidence>
<dbReference type="GO" id="GO:0070813">
    <property type="term" value="P:hydrogen sulfide metabolic process"/>
    <property type="evidence" value="ECO:0007669"/>
    <property type="project" value="TreeGrafter"/>
</dbReference>
<dbReference type="Pfam" id="PF00753">
    <property type="entry name" value="Lactamase_B"/>
    <property type="match status" value="1"/>
</dbReference>
<keyword evidence="6" id="KW-0223">Dioxygenase</keyword>
<sequence length="252" mass="27503">MAEGLIFRQLFEPKSSTYSYVLADAETKEAVIIDPVLETVERDARLIRELGLALLYAANTHVHADHVTGSGRLKEKIPGCRSVLSLESGGKADVYIKAGDTIKFGGLTLEVRATPGHTNGCVTYVLSDHSMAFTGDALLIRGCGRTDFQQGNPETLYKSVHEEILSLPDECQLYPAHDYTGQTVTTVAEEKNFNPRLTKPLSEFCKIMNNLNLPYPKQIDRAVPANLVCGLQEDVVSLPHSSATAFPPSQAL</sequence>
<dbReference type="InParanoid" id="A0A6P8PBT2"/>
<dbReference type="InterPro" id="IPR001279">
    <property type="entry name" value="Metallo-B-lactamas"/>
</dbReference>
<comment type="subunit">
    <text evidence="12">Homodimer. Monomer. Interacts with TST. May interact with RELA.</text>
</comment>
<dbReference type="InterPro" id="IPR051682">
    <property type="entry name" value="Mito_Persulfide_Diox"/>
</dbReference>
<dbReference type="CDD" id="cd07724">
    <property type="entry name" value="POD-like_MBL-fold"/>
    <property type="match status" value="1"/>
</dbReference>
<comment type="subcellular location">
    <subcellularLocation>
        <location evidence="2">Mitochondrion</location>
    </subcellularLocation>
</comment>
<keyword evidence="9" id="KW-0408">Iron</keyword>
<comment type="cofactor">
    <cofactor evidence="1">
        <name>Fe(2+)</name>
        <dbReference type="ChEBI" id="CHEBI:29033"/>
    </cofactor>
</comment>
<evidence type="ECO:0000313" key="17">
    <source>
        <dbReference type="Proteomes" id="UP000515159"/>
    </source>
</evidence>
<keyword evidence="17" id="KW-1185">Reference proteome</keyword>
<organism evidence="17 18">
    <name type="scientific">Geotrypetes seraphini</name>
    <name type="common">Gaboon caecilian</name>
    <name type="synonym">Caecilia seraphini</name>
    <dbReference type="NCBI Taxonomy" id="260995"/>
    <lineage>
        <taxon>Eukaryota</taxon>
        <taxon>Metazoa</taxon>
        <taxon>Chordata</taxon>
        <taxon>Craniata</taxon>
        <taxon>Vertebrata</taxon>
        <taxon>Euteleostomi</taxon>
        <taxon>Amphibia</taxon>
        <taxon>Gymnophiona</taxon>
        <taxon>Geotrypetes</taxon>
    </lineage>
</organism>
<evidence type="ECO:0000256" key="4">
    <source>
        <dbReference type="ARBA" id="ARBA00022723"/>
    </source>
</evidence>